<accession>A0A7Z0B6D5</accession>
<protein>
    <submittedName>
        <fullName evidence="1">Uncharacterized protein</fullName>
    </submittedName>
</protein>
<evidence type="ECO:0000313" key="1">
    <source>
        <dbReference type="EMBL" id="NYH22939.1"/>
    </source>
</evidence>
<proteinExistence type="predicted"/>
<organism evidence="1 2">
    <name type="scientific">Paraburkholderia bryophila</name>
    <dbReference type="NCBI Taxonomy" id="420952"/>
    <lineage>
        <taxon>Bacteria</taxon>
        <taxon>Pseudomonadati</taxon>
        <taxon>Pseudomonadota</taxon>
        <taxon>Betaproteobacteria</taxon>
        <taxon>Burkholderiales</taxon>
        <taxon>Burkholderiaceae</taxon>
        <taxon>Paraburkholderia</taxon>
    </lineage>
</organism>
<keyword evidence="2" id="KW-1185">Reference proteome</keyword>
<sequence>MRTQRYRRGGVFIYLDRREITKPAMGERGNIMQIGSIVRSVHIAVPQGARGIVMRILGDMAMVAWYAGEPGTSEHLNTEPFFLEDLIDTGEQVRPSSAQIH</sequence>
<gene>
    <name evidence="1" type="ORF">GGD40_002418</name>
</gene>
<dbReference type="AlphaFoldDB" id="A0A7Z0B6D5"/>
<comment type="caution">
    <text evidence="1">The sequence shown here is derived from an EMBL/GenBank/DDBJ whole genome shotgun (WGS) entry which is preliminary data.</text>
</comment>
<name>A0A7Z0B6D5_9BURK</name>
<dbReference type="Proteomes" id="UP000540929">
    <property type="component" value="Unassembled WGS sequence"/>
</dbReference>
<evidence type="ECO:0000313" key="2">
    <source>
        <dbReference type="Proteomes" id="UP000540929"/>
    </source>
</evidence>
<dbReference type="EMBL" id="JACCAS010000001">
    <property type="protein sequence ID" value="NYH22939.1"/>
    <property type="molecule type" value="Genomic_DNA"/>
</dbReference>
<reference evidence="1 2" key="1">
    <citation type="submission" date="2020-07" db="EMBL/GenBank/DDBJ databases">
        <title>Exploring microbial biodiversity for novel pathways involved in the catabolism of aromatic compounds derived from lignin.</title>
        <authorList>
            <person name="Elkins J."/>
        </authorList>
    </citation>
    <scope>NUCLEOTIDE SEQUENCE [LARGE SCALE GENOMIC DNA]</scope>
    <source>
        <strain evidence="1 2">H2C3C</strain>
    </source>
</reference>